<keyword evidence="5 7" id="KW-0234">DNA repair</keyword>
<comment type="subcellular location">
    <subcellularLocation>
        <location evidence="1 7">Nucleus</location>
    </subcellularLocation>
</comment>
<feature type="compositionally biased region" description="Acidic residues" evidence="8">
    <location>
        <begin position="122"/>
        <end position="137"/>
    </location>
</feature>
<sequence>MSDIEMLDHRKGKGPYDPDQDPEEKRAVRRHYRDLQKDTEGGNHNDLTAEELARKVKKADRIFRDVKAPQEATLDSHFLVMASNIGAQKARAMKSGTGGLDLEEFVAKLITFMGGRTTAEDQIPDDSDEEHAEDGDAPLDWEKIGRKALAKSRRVPVMDFMLGPLSIEQKKRTVTKRAKLEKNKEEERKPQEIREEDITRSENETTKNVVQIEKLLSEQDGSINMFRFIINPDDFGQSVENLFHLSFLIRDGKCVLETNQEGEPMIFVCEPPSEEDYAAGLKKRQIVMEFDMATWRAAIEAFDIRESIIPQRPKAEMRIGSKWYG</sequence>
<dbReference type="PANTHER" id="PTHR16140:SF0">
    <property type="entry name" value="NON-STRUCTURAL MAINTENANCE OF CHROMOSOMES ELEMENT 4"/>
    <property type="match status" value="1"/>
</dbReference>
<feature type="region of interest" description="Disordered" evidence="8">
    <location>
        <begin position="176"/>
        <end position="200"/>
    </location>
</feature>
<dbReference type="InterPro" id="IPR027786">
    <property type="entry name" value="Nse4/EID"/>
</dbReference>
<keyword evidence="3 7" id="KW-0227">DNA damage</keyword>
<dbReference type="Pfam" id="PF08743">
    <property type="entry name" value="Nse4_C"/>
    <property type="match status" value="1"/>
</dbReference>
<comment type="subunit">
    <text evidence="7">Component of the SMC5-SMC6 complex.</text>
</comment>
<keyword evidence="4 7" id="KW-0233">DNA recombination</keyword>
<keyword evidence="12" id="KW-1185">Reference proteome</keyword>
<name>A0A067PSN7_9AGAM</name>
<keyword evidence="6 7" id="KW-0539">Nucleus</keyword>
<evidence type="ECO:0000313" key="11">
    <source>
        <dbReference type="EMBL" id="KDQ57759.1"/>
    </source>
</evidence>
<dbReference type="HOGENOM" id="CLU_041037_1_0_1"/>
<dbReference type="PANTHER" id="PTHR16140">
    <property type="entry name" value="NON-STRUCTURAL MAINTENANCE OF CHROMOSOMES ELEMENT 4"/>
    <property type="match status" value="1"/>
</dbReference>
<feature type="compositionally biased region" description="Basic and acidic residues" evidence="8">
    <location>
        <begin position="178"/>
        <end position="200"/>
    </location>
</feature>
<dbReference type="InterPro" id="IPR014854">
    <property type="entry name" value="Nse4_C"/>
</dbReference>
<evidence type="ECO:0000313" key="12">
    <source>
        <dbReference type="Proteomes" id="UP000027265"/>
    </source>
</evidence>
<comment type="function">
    <text evidence="7">Component of the SMC5-SMC6 complex, that promotes sister chromatid alignment after DNA damage and facilitates double-stranded DNA breaks (DSBs) repair via homologous recombination between sister chromatids.</text>
</comment>
<accession>A0A067PSN7</accession>
<evidence type="ECO:0000256" key="6">
    <source>
        <dbReference type="ARBA" id="ARBA00023242"/>
    </source>
</evidence>
<dbReference type="GO" id="GO:0006310">
    <property type="term" value="P:DNA recombination"/>
    <property type="evidence" value="ECO:0007669"/>
    <property type="project" value="UniProtKB-UniRule"/>
</dbReference>
<reference evidence="12" key="1">
    <citation type="journal article" date="2014" name="Proc. Natl. Acad. Sci. U.S.A.">
        <title>Extensive sampling of basidiomycete genomes demonstrates inadequacy of the white-rot/brown-rot paradigm for wood decay fungi.</title>
        <authorList>
            <person name="Riley R."/>
            <person name="Salamov A.A."/>
            <person name="Brown D.W."/>
            <person name="Nagy L.G."/>
            <person name="Floudas D."/>
            <person name="Held B.W."/>
            <person name="Levasseur A."/>
            <person name="Lombard V."/>
            <person name="Morin E."/>
            <person name="Otillar R."/>
            <person name="Lindquist E.A."/>
            <person name="Sun H."/>
            <person name="LaButti K.M."/>
            <person name="Schmutz J."/>
            <person name="Jabbour D."/>
            <person name="Luo H."/>
            <person name="Baker S.E."/>
            <person name="Pisabarro A.G."/>
            <person name="Walton J.D."/>
            <person name="Blanchette R.A."/>
            <person name="Henrissat B."/>
            <person name="Martin F."/>
            <person name="Cullen D."/>
            <person name="Hibbett D.S."/>
            <person name="Grigoriev I.V."/>
        </authorList>
    </citation>
    <scope>NUCLEOTIDE SEQUENCE [LARGE SCALE GENOMIC DNA]</scope>
    <source>
        <strain evidence="12">MUCL 33604</strain>
    </source>
</reference>
<evidence type="ECO:0000256" key="2">
    <source>
        <dbReference type="ARBA" id="ARBA00008997"/>
    </source>
</evidence>
<feature type="region of interest" description="Disordered" evidence="8">
    <location>
        <begin position="118"/>
        <end position="137"/>
    </location>
</feature>
<feature type="domain" description="Nse4/EID protein Nse3/MAGE-binding" evidence="10">
    <location>
        <begin position="75"/>
        <end position="130"/>
    </location>
</feature>
<feature type="compositionally biased region" description="Basic and acidic residues" evidence="8">
    <location>
        <begin position="33"/>
        <end position="43"/>
    </location>
</feature>
<proteinExistence type="inferred from homology"/>
<dbReference type="Pfam" id="PF15412">
    <property type="entry name" value="Nse4-Nse3_bdg"/>
    <property type="match status" value="1"/>
</dbReference>
<evidence type="ECO:0000256" key="7">
    <source>
        <dbReference type="RuleBase" id="RU365071"/>
    </source>
</evidence>
<dbReference type="GO" id="GO:0006281">
    <property type="term" value="P:DNA repair"/>
    <property type="evidence" value="ECO:0007669"/>
    <property type="project" value="UniProtKB-UniRule"/>
</dbReference>
<dbReference type="AlphaFoldDB" id="A0A067PSN7"/>
<evidence type="ECO:0000256" key="4">
    <source>
        <dbReference type="ARBA" id="ARBA00023172"/>
    </source>
</evidence>
<dbReference type="FunCoup" id="A0A067PSN7">
    <property type="interactions" value="251"/>
</dbReference>
<organism evidence="11 12">
    <name type="scientific">Jaapia argillacea MUCL 33604</name>
    <dbReference type="NCBI Taxonomy" id="933084"/>
    <lineage>
        <taxon>Eukaryota</taxon>
        <taxon>Fungi</taxon>
        <taxon>Dikarya</taxon>
        <taxon>Basidiomycota</taxon>
        <taxon>Agaricomycotina</taxon>
        <taxon>Agaricomycetes</taxon>
        <taxon>Agaricomycetidae</taxon>
        <taxon>Jaapiales</taxon>
        <taxon>Jaapiaceae</taxon>
        <taxon>Jaapia</taxon>
    </lineage>
</organism>
<comment type="similarity">
    <text evidence="2 7">Belongs to the NSE4 family.</text>
</comment>
<dbReference type="EMBL" id="KL197719">
    <property type="protein sequence ID" value="KDQ57759.1"/>
    <property type="molecule type" value="Genomic_DNA"/>
</dbReference>
<dbReference type="InterPro" id="IPR029225">
    <property type="entry name" value="Nse4_Nse3-bd"/>
</dbReference>
<dbReference type="STRING" id="933084.A0A067PSN7"/>
<dbReference type="InParanoid" id="A0A067PSN7"/>
<feature type="region of interest" description="Disordered" evidence="8">
    <location>
        <begin position="1"/>
        <end position="50"/>
    </location>
</feature>
<feature type="domain" description="Non-structural maintenance of chromosome element 4 C-terminal" evidence="9">
    <location>
        <begin position="223"/>
        <end position="309"/>
    </location>
</feature>
<dbReference type="OrthoDB" id="361242at2759"/>
<evidence type="ECO:0000259" key="9">
    <source>
        <dbReference type="Pfam" id="PF08743"/>
    </source>
</evidence>
<dbReference type="Proteomes" id="UP000027265">
    <property type="component" value="Unassembled WGS sequence"/>
</dbReference>
<evidence type="ECO:0000256" key="1">
    <source>
        <dbReference type="ARBA" id="ARBA00004123"/>
    </source>
</evidence>
<protein>
    <recommendedName>
        <fullName evidence="7">Non-structural maintenance of chromosomes element 4</fullName>
    </recommendedName>
</protein>
<evidence type="ECO:0000256" key="5">
    <source>
        <dbReference type="ARBA" id="ARBA00023204"/>
    </source>
</evidence>
<dbReference type="GO" id="GO:0030915">
    <property type="term" value="C:Smc5-Smc6 complex"/>
    <property type="evidence" value="ECO:0007669"/>
    <property type="project" value="UniProtKB-UniRule"/>
</dbReference>
<gene>
    <name evidence="11" type="ORF">JAAARDRAFT_47608</name>
</gene>
<evidence type="ECO:0000256" key="8">
    <source>
        <dbReference type="SAM" id="MobiDB-lite"/>
    </source>
</evidence>
<dbReference type="GO" id="GO:0005634">
    <property type="term" value="C:nucleus"/>
    <property type="evidence" value="ECO:0007669"/>
    <property type="project" value="UniProtKB-SubCell"/>
</dbReference>
<evidence type="ECO:0000259" key="10">
    <source>
        <dbReference type="Pfam" id="PF15412"/>
    </source>
</evidence>
<evidence type="ECO:0000256" key="3">
    <source>
        <dbReference type="ARBA" id="ARBA00022763"/>
    </source>
</evidence>